<comment type="caution">
    <text evidence="1">The sequence shown here is derived from an EMBL/GenBank/DDBJ whole genome shotgun (WGS) entry which is preliminary data.</text>
</comment>
<proteinExistence type="predicted"/>
<keyword evidence="2" id="KW-1185">Reference proteome</keyword>
<evidence type="ECO:0000313" key="1">
    <source>
        <dbReference type="EMBL" id="KAJ8309079.1"/>
    </source>
</evidence>
<reference evidence="1 2" key="1">
    <citation type="submission" date="2022-12" db="EMBL/GenBank/DDBJ databases">
        <title>Chromosome-level genome of Tegillarca granosa.</title>
        <authorList>
            <person name="Kim J."/>
        </authorList>
    </citation>
    <scope>NUCLEOTIDE SEQUENCE [LARGE SCALE GENOMIC DNA]</scope>
    <source>
        <strain evidence="1">Teg-2019</strain>
        <tissue evidence="1">Adductor muscle</tissue>
    </source>
</reference>
<evidence type="ECO:0000313" key="2">
    <source>
        <dbReference type="Proteomes" id="UP001217089"/>
    </source>
</evidence>
<organism evidence="1 2">
    <name type="scientific">Tegillarca granosa</name>
    <name type="common">Malaysian cockle</name>
    <name type="synonym">Anadara granosa</name>
    <dbReference type="NCBI Taxonomy" id="220873"/>
    <lineage>
        <taxon>Eukaryota</taxon>
        <taxon>Metazoa</taxon>
        <taxon>Spiralia</taxon>
        <taxon>Lophotrochozoa</taxon>
        <taxon>Mollusca</taxon>
        <taxon>Bivalvia</taxon>
        <taxon>Autobranchia</taxon>
        <taxon>Pteriomorphia</taxon>
        <taxon>Arcoida</taxon>
        <taxon>Arcoidea</taxon>
        <taxon>Arcidae</taxon>
        <taxon>Tegillarca</taxon>
    </lineage>
</organism>
<dbReference type="EMBL" id="JARBDR010000657">
    <property type="protein sequence ID" value="KAJ8309079.1"/>
    <property type="molecule type" value="Genomic_DNA"/>
</dbReference>
<dbReference type="Proteomes" id="UP001217089">
    <property type="component" value="Unassembled WGS sequence"/>
</dbReference>
<sequence>MSVLKPLSAKWMVSAYDYIKNNPIKVFNGFRKSGIAERLDYGFQGCNPRTKTANVPLQPYFTKMCQ</sequence>
<accession>A0ABQ9EV77</accession>
<name>A0ABQ9EV77_TEGGR</name>
<gene>
    <name evidence="1" type="ORF">KUTeg_013953</name>
</gene>
<protein>
    <submittedName>
        <fullName evidence="1">Uncharacterized protein</fullName>
    </submittedName>
</protein>